<comment type="caution">
    <text evidence="2">The sequence shown here is derived from an EMBL/GenBank/DDBJ whole genome shotgun (WGS) entry which is preliminary data.</text>
</comment>
<evidence type="ECO:0000313" key="2">
    <source>
        <dbReference type="EMBL" id="EXC46446.1"/>
    </source>
</evidence>
<dbReference type="Proteomes" id="UP000020735">
    <property type="component" value="Unassembled WGS sequence"/>
</dbReference>
<organism evidence="2 3">
    <name type="scientific">Acinetobacter baumannii 99063</name>
    <dbReference type="NCBI Taxonomy" id="1310630"/>
    <lineage>
        <taxon>Bacteria</taxon>
        <taxon>Pseudomonadati</taxon>
        <taxon>Pseudomonadota</taxon>
        <taxon>Gammaproteobacteria</taxon>
        <taxon>Moraxellales</taxon>
        <taxon>Moraxellaceae</taxon>
        <taxon>Acinetobacter</taxon>
        <taxon>Acinetobacter calcoaceticus/baumannii complex</taxon>
    </lineage>
</organism>
<sequence>MSKAGIEHLFVKNLENVQGVNAILSISQLLTQKTVMAAYL</sequence>
<dbReference type="PATRIC" id="fig|1310630.3.peg.3341"/>
<dbReference type="EMBL" id="JEXJ01000403">
    <property type="protein sequence ID" value="EXC35423.1"/>
    <property type="molecule type" value="Genomic_DNA"/>
</dbReference>
<evidence type="ECO:0000313" key="3">
    <source>
        <dbReference type="Proteomes" id="UP000020735"/>
    </source>
</evidence>
<protein>
    <submittedName>
        <fullName evidence="2">Uncharacterized protein</fullName>
    </submittedName>
</protein>
<proteinExistence type="predicted"/>
<dbReference type="EMBL" id="JEXJ01000085">
    <property type="protein sequence ID" value="EXC46446.1"/>
    <property type="molecule type" value="Genomic_DNA"/>
</dbReference>
<evidence type="ECO:0000313" key="1">
    <source>
        <dbReference type="EMBL" id="EXC35423.1"/>
    </source>
</evidence>
<reference evidence="2 3" key="1">
    <citation type="submission" date="2014-02" db="EMBL/GenBank/DDBJ databases">
        <title>Comparative genomics and transcriptomics to identify genetic mechanisms underlying the emergence of carbapenem resistant Acinetobacter baumannii (CRAb).</title>
        <authorList>
            <person name="Harris A.D."/>
            <person name="Johnson K.J."/>
            <person name="George J."/>
            <person name="Shefchek K."/>
            <person name="Daugherty S.C."/>
            <person name="Parankush S."/>
            <person name="Sadzewicz L."/>
            <person name="Tallon L."/>
            <person name="Sengamalay N."/>
            <person name="Hazen T.H."/>
            <person name="Rasko D.A."/>
        </authorList>
    </citation>
    <scope>NUCLEOTIDE SEQUENCE [LARGE SCALE GENOMIC DNA]</scope>
    <source>
        <strain evidence="2 3">99063</strain>
    </source>
</reference>
<gene>
    <name evidence="2" type="ORF">J529_3433</name>
    <name evidence="1" type="ORF">J529_4713</name>
</gene>
<name>A0A009RYZ2_ACIBA</name>
<dbReference type="AlphaFoldDB" id="A0A009RYZ2"/>
<accession>A0A009RYZ2</accession>